<dbReference type="Proteomes" id="UP000193664">
    <property type="component" value="Unassembled WGS sequence"/>
</dbReference>
<name>A0A1X2ZM57_BIFAD</name>
<sequence>MLTQRQALEEARGNIACGTSIAARIKETSQNPEIRELAKAVYFIGFGSQQIVNAFTDSGRIKDL</sequence>
<dbReference type="AlphaFoldDB" id="A0A1X2ZM57"/>
<evidence type="ECO:0000313" key="2">
    <source>
        <dbReference type="EMBL" id="OSG95508.1"/>
    </source>
</evidence>
<reference evidence="2 3" key="1">
    <citation type="journal article" date="2016" name="Sci. Rep.">
        <title>Evaluation of genetic diversity among strains of the human gut commensal Bifidobacterium adolescentis.</title>
        <authorList>
            <person name="Duranti S."/>
            <person name="Milani C."/>
            <person name="Lugli G.A."/>
            <person name="Mancabelli L."/>
            <person name="Turroni F."/>
            <person name="Ferrario C."/>
            <person name="Mangifesta M."/>
            <person name="Viappiani A."/>
            <person name="Sanchez B."/>
            <person name="Margolles A."/>
            <person name="van Sinderen D."/>
            <person name="Ventura M."/>
        </authorList>
    </citation>
    <scope>NUCLEOTIDE SEQUENCE [LARGE SCALE GENOMIC DNA]</scope>
    <source>
        <strain evidence="2 3">AD2-8</strain>
    </source>
</reference>
<evidence type="ECO:0000313" key="1">
    <source>
        <dbReference type="EMBL" id="BEK83422.1"/>
    </source>
</evidence>
<gene>
    <name evidence="2" type="ORF">AD0028_0748</name>
    <name evidence="1" type="ORF">B19861_13640</name>
</gene>
<reference evidence="1 4" key="2">
    <citation type="submission" date="2023-06" db="EMBL/GenBank/DDBJ databases">
        <title>Complete Genome Sequences of Bifidobacterium faecale strain JCM19861T was isolated from human faeces by Jung-Hye Choi et al. (2014).</title>
        <authorList>
            <person name="Okuhama S."/>
            <person name="Takahashi H."/>
            <person name="Imaizumi K."/>
            <person name="Nakayama S."/>
            <person name="Ogata Y."/>
            <person name="Suda W."/>
        </authorList>
    </citation>
    <scope>NUCLEOTIDE SEQUENCE [LARGE SCALE GENOMIC DNA]</scope>
    <source>
        <strain evidence="1 4">JCM 19861</strain>
    </source>
</reference>
<organism evidence="2 3">
    <name type="scientific">Bifidobacterium adolescentis</name>
    <dbReference type="NCBI Taxonomy" id="1680"/>
    <lineage>
        <taxon>Bacteria</taxon>
        <taxon>Bacillati</taxon>
        <taxon>Actinomycetota</taxon>
        <taxon>Actinomycetes</taxon>
        <taxon>Bifidobacteriales</taxon>
        <taxon>Bifidobacteriaceae</taxon>
        <taxon>Bifidobacterium</taxon>
    </lineage>
</organism>
<dbReference type="EMBL" id="AP028457">
    <property type="protein sequence ID" value="BEK83422.1"/>
    <property type="molecule type" value="Genomic_DNA"/>
</dbReference>
<proteinExistence type="predicted"/>
<dbReference type="Proteomes" id="UP001357973">
    <property type="component" value="Chromosome"/>
</dbReference>
<evidence type="ECO:0000313" key="3">
    <source>
        <dbReference type="Proteomes" id="UP000193664"/>
    </source>
</evidence>
<keyword evidence="4" id="KW-1185">Reference proteome</keyword>
<protein>
    <submittedName>
        <fullName evidence="2">Uncharacterized protein</fullName>
    </submittedName>
</protein>
<evidence type="ECO:0000313" key="4">
    <source>
        <dbReference type="Proteomes" id="UP001357973"/>
    </source>
</evidence>
<accession>A0A1X2ZM57</accession>
<dbReference type="EMBL" id="LNKF01000002">
    <property type="protein sequence ID" value="OSG95508.1"/>
    <property type="molecule type" value="Genomic_DNA"/>
</dbReference>